<reference evidence="1" key="1">
    <citation type="submission" date="2012-05" db="EMBL/GenBank/DDBJ databases">
        <authorList>
            <person name="Krishnakumar V."/>
            <person name="Cheung F."/>
            <person name="Xiao Y."/>
            <person name="Chan A."/>
            <person name="Moskal W.A."/>
            <person name="Town C.D."/>
        </authorList>
    </citation>
    <scope>NUCLEOTIDE SEQUENCE</scope>
</reference>
<dbReference type="AlphaFoldDB" id="I3SCM8"/>
<protein>
    <submittedName>
        <fullName evidence="1">Uncharacterized protein</fullName>
    </submittedName>
</protein>
<name>I3SCM8_MEDTR</name>
<evidence type="ECO:0000313" key="1">
    <source>
        <dbReference type="EMBL" id="AFK38020.1"/>
    </source>
</evidence>
<dbReference type="EMBL" id="BT138225">
    <property type="protein sequence ID" value="AFK38020.1"/>
    <property type="molecule type" value="mRNA"/>
</dbReference>
<proteinExistence type="evidence at transcript level"/>
<sequence>MTKRIGFKMPFLTQLLKGSTELLILVAVQRQLNLQKQLLIIFDFLLRSRQEIVNYDFVSVNFFLFPQVFWRSGISSA</sequence>
<accession>I3SCM8</accession>
<organism evidence="1">
    <name type="scientific">Medicago truncatula</name>
    <name type="common">Barrel medic</name>
    <name type="synonym">Medicago tribuloides</name>
    <dbReference type="NCBI Taxonomy" id="3880"/>
    <lineage>
        <taxon>Eukaryota</taxon>
        <taxon>Viridiplantae</taxon>
        <taxon>Streptophyta</taxon>
        <taxon>Embryophyta</taxon>
        <taxon>Tracheophyta</taxon>
        <taxon>Spermatophyta</taxon>
        <taxon>Magnoliopsida</taxon>
        <taxon>eudicotyledons</taxon>
        <taxon>Gunneridae</taxon>
        <taxon>Pentapetalae</taxon>
        <taxon>rosids</taxon>
        <taxon>fabids</taxon>
        <taxon>Fabales</taxon>
        <taxon>Fabaceae</taxon>
        <taxon>Papilionoideae</taxon>
        <taxon>50 kb inversion clade</taxon>
        <taxon>NPAAA clade</taxon>
        <taxon>Hologalegina</taxon>
        <taxon>IRL clade</taxon>
        <taxon>Trifolieae</taxon>
        <taxon>Medicago</taxon>
    </lineage>
</organism>